<evidence type="ECO:0000313" key="2">
    <source>
        <dbReference type="Proteomes" id="UP001168540"/>
    </source>
</evidence>
<evidence type="ECO:0000313" key="1">
    <source>
        <dbReference type="EMBL" id="MDN0076249.1"/>
    </source>
</evidence>
<reference evidence="1" key="1">
    <citation type="submission" date="2023-06" db="EMBL/GenBank/DDBJ databases">
        <authorList>
            <person name="Zhang S."/>
        </authorList>
    </citation>
    <scope>NUCLEOTIDE SEQUENCE</scope>
    <source>
        <strain evidence="1">SG2303</strain>
    </source>
</reference>
<dbReference type="Proteomes" id="UP001168540">
    <property type="component" value="Unassembled WGS sequence"/>
</dbReference>
<dbReference type="EMBL" id="JAUEDK010000029">
    <property type="protein sequence ID" value="MDN0076249.1"/>
    <property type="molecule type" value="Genomic_DNA"/>
</dbReference>
<comment type="caution">
    <text evidence="1">The sequence shown here is derived from an EMBL/GenBank/DDBJ whole genome shotgun (WGS) entry which is preliminary data.</text>
</comment>
<organism evidence="1 2">
    <name type="scientific">Crenobacter oryzisoli</name>
    <dbReference type="NCBI Taxonomy" id="3056844"/>
    <lineage>
        <taxon>Bacteria</taxon>
        <taxon>Pseudomonadati</taxon>
        <taxon>Pseudomonadota</taxon>
        <taxon>Betaproteobacteria</taxon>
        <taxon>Neisseriales</taxon>
        <taxon>Neisseriaceae</taxon>
        <taxon>Crenobacter</taxon>
    </lineage>
</organism>
<keyword evidence="2" id="KW-1185">Reference proteome</keyword>
<name>A0ABT7XR33_9NEIS</name>
<gene>
    <name evidence="1" type="ORF">QU481_15285</name>
</gene>
<protein>
    <submittedName>
        <fullName evidence="1">Uncharacterized protein</fullName>
    </submittedName>
</protein>
<proteinExistence type="predicted"/>
<dbReference type="RefSeq" id="WP_289830927.1">
    <property type="nucleotide sequence ID" value="NZ_JAUEDK010000029.1"/>
</dbReference>
<sequence>MNAKSIAISELLIRFADSIRNLSDDEINKILVGTHSLEIKITKNRMGIKGEVQPEVVDVVSAAQKLSEFSDRAAAGDYLRELAKNKRKLELIARHLDVAVSRQDKSEDIVDKIVESTVGARLRSAAIRGSEV</sequence>
<accession>A0ABT7XR33</accession>